<proteinExistence type="predicted"/>
<reference evidence="1" key="1">
    <citation type="submission" date="2020-04" db="EMBL/GenBank/DDBJ databases">
        <authorList>
            <person name="Chiriac C."/>
            <person name="Salcher M."/>
            <person name="Ghai R."/>
            <person name="Kavagutti S V."/>
        </authorList>
    </citation>
    <scope>NUCLEOTIDE SEQUENCE</scope>
</reference>
<gene>
    <name evidence="1" type="ORF">UFOVP33_25</name>
</gene>
<dbReference type="EMBL" id="LR796162">
    <property type="protein sequence ID" value="CAB4122590.1"/>
    <property type="molecule type" value="Genomic_DNA"/>
</dbReference>
<organism evidence="1">
    <name type="scientific">uncultured Caudovirales phage</name>
    <dbReference type="NCBI Taxonomy" id="2100421"/>
    <lineage>
        <taxon>Viruses</taxon>
        <taxon>Duplodnaviria</taxon>
        <taxon>Heunggongvirae</taxon>
        <taxon>Uroviricota</taxon>
        <taxon>Caudoviricetes</taxon>
        <taxon>Peduoviridae</taxon>
        <taxon>Maltschvirus</taxon>
        <taxon>Maltschvirus maltsch</taxon>
    </lineage>
</organism>
<dbReference type="SUPFAM" id="SSF52540">
    <property type="entry name" value="P-loop containing nucleoside triphosphate hydrolases"/>
    <property type="match status" value="1"/>
</dbReference>
<protein>
    <submittedName>
        <fullName evidence="1">AAA domain containing protein</fullName>
    </submittedName>
</protein>
<evidence type="ECO:0000313" key="1">
    <source>
        <dbReference type="EMBL" id="CAB4122590.1"/>
    </source>
</evidence>
<dbReference type="InterPro" id="IPR027417">
    <property type="entry name" value="P-loop_NTPase"/>
</dbReference>
<dbReference type="Pfam" id="PF13479">
    <property type="entry name" value="AAA_24"/>
    <property type="match status" value="1"/>
</dbReference>
<sequence>MAFDLSSITRGKRLRAPKIVIYGPPKIGKSTFAASAPSAIGILTEEGLDNIDVAAFPVCKTYEDIFAAINTLATDAHEFQSVFVDSLDWLEPLILAKVCRENGVDNIEKIGYGKGYIMADDLWRKFFDALDGLRNNRGMTIVCIAHEQINKVRNPTLSEDYDAYSLKLNKRAVAIISEWADIIGFCAHEVMTRQVDSGFNNKETKAITTGQRKLHVNPHPAYVAGNRYGMPDCALNYPAFQQGLTVAMTAPSSTS</sequence>
<name>A0A6J5KRA4_9CAUD</name>
<accession>A0A6J5KRA4</accession>